<gene>
    <name evidence="3" type="ORF">VITISV_037362</name>
</gene>
<dbReference type="PANTHER" id="PTHR11439:SF503">
    <property type="entry name" value="CYSTEINE-RICH RLK (RECEPTOR-LIKE PROTEIN KINASE) 8"/>
    <property type="match status" value="1"/>
</dbReference>
<organism evidence="3">
    <name type="scientific">Vitis vinifera</name>
    <name type="common">Grape</name>
    <dbReference type="NCBI Taxonomy" id="29760"/>
    <lineage>
        <taxon>Eukaryota</taxon>
        <taxon>Viridiplantae</taxon>
        <taxon>Streptophyta</taxon>
        <taxon>Embryophyta</taxon>
        <taxon>Tracheophyta</taxon>
        <taxon>Spermatophyta</taxon>
        <taxon>Magnoliopsida</taxon>
        <taxon>eudicotyledons</taxon>
        <taxon>Gunneridae</taxon>
        <taxon>Pentapetalae</taxon>
        <taxon>rosids</taxon>
        <taxon>Vitales</taxon>
        <taxon>Vitaceae</taxon>
        <taxon>Viteae</taxon>
        <taxon>Vitis</taxon>
    </lineage>
</organism>
<evidence type="ECO:0000259" key="2">
    <source>
        <dbReference type="Pfam" id="PF07727"/>
    </source>
</evidence>
<dbReference type="SUPFAM" id="SSF56672">
    <property type="entry name" value="DNA/RNA polymerases"/>
    <property type="match status" value="1"/>
</dbReference>
<evidence type="ECO:0000256" key="1">
    <source>
        <dbReference type="SAM" id="MobiDB-lite"/>
    </source>
</evidence>
<dbReference type="PANTHER" id="PTHR11439">
    <property type="entry name" value="GAG-POL-RELATED RETROTRANSPOSON"/>
    <property type="match status" value="1"/>
</dbReference>
<dbReference type="EMBL" id="AM431063">
    <property type="protein sequence ID" value="CAN71524.1"/>
    <property type="molecule type" value="Genomic_DNA"/>
</dbReference>
<evidence type="ECO:0000313" key="3">
    <source>
        <dbReference type="EMBL" id="CAN71524.1"/>
    </source>
</evidence>
<dbReference type="InterPro" id="IPR043502">
    <property type="entry name" value="DNA/RNA_pol_sf"/>
</dbReference>
<dbReference type="Pfam" id="PF07727">
    <property type="entry name" value="RVT_2"/>
    <property type="match status" value="1"/>
</dbReference>
<protein>
    <recommendedName>
        <fullName evidence="2">Reverse transcriptase Ty1/copia-type domain-containing protein</fullName>
    </recommendedName>
</protein>
<accession>A5ANY0</accession>
<name>A5ANY0_VITVI</name>
<feature type="region of interest" description="Disordered" evidence="1">
    <location>
        <begin position="162"/>
        <end position="187"/>
    </location>
</feature>
<sequence length="413" mass="47194">MAMYDTIRLPFVLTAQNSWHIHQLDVKSAFLNGFVHEKIYVEQPDGVVALGKEDYVYLLRKTLCGLKQTHRAWYETMDKHLTKLGFVRNNMLVIGNQPGLIQSFKDEMNKVFEMTDLRVTKYFLGMEVKDHLEWQVLSERYEPLQDASVINFVDYSLNQGAPAGHESAETPIGHESTPMTTSEKLSKDDCSEKIDEGLYRSLIGSLLYLTTSRPNILFVVSVLSRFMHSPSEKHFSATKRVLRYIKETVALRVQFSKSAKCDLKLLGYSNNDWEGCVDDSRSTSGYLFSLGLGFFTWSSKKQETTTQFIVEAEYIVVASAVNQVSILKNLMFHGRTKYIKIKYHFIREVQQSNEVLLVHCSSKNQLADIFTKPLPMEMFEALKQKIGVCHPDAKEKCSIVGIPDSKPRRLSLS</sequence>
<reference evidence="3" key="1">
    <citation type="journal article" date="2007" name="PLoS ONE">
        <title>The first genome sequence of an elite grapevine cultivar (Pinot noir Vitis vinifera L.): coping with a highly heterozygous genome.</title>
        <authorList>
            <person name="Velasco R."/>
            <person name="Zharkikh A."/>
            <person name="Troggio M."/>
            <person name="Cartwright D.A."/>
            <person name="Cestaro A."/>
            <person name="Pruss D."/>
            <person name="Pindo M."/>
            <person name="FitzGerald L.M."/>
            <person name="Vezzulli S."/>
            <person name="Reid J."/>
            <person name="Malacarne G."/>
            <person name="Iliev D."/>
            <person name="Coppola G."/>
            <person name="Wardell B."/>
            <person name="Micheletti D."/>
            <person name="Macalma T."/>
            <person name="Facci M."/>
            <person name="Mitchell J.T."/>
            <person name="Perazzolli M."/>
            <person name="Eldredge G."/>
            <person name="Gatto P."/>
            <person name="Oyzerski R."/>
            <person name="Moretto M."/>
            <person name="Gutin N."/>
            <person name="Stefanini M."/>
            <person name="Chen Y."/>
            <person name="Segala C."/>
            <person name="Davenport C."/>
            <person name="Dematte L."/>
            <person name="Mraz A."/>
            <person name="Battilana J."/>
            <person name="Stormo K."/>
            <person name="Costa F."/>
            <person name="Tao Q."/>
            <person name="Si-Ammour A."/>
            <person name="Harkins T."/>
            <person name="Lackey A."/>
            <person name="Perbost C."/>
            <person name="Taillon B."/>
            <person name="Stella A."/>
            <person name="Solovyev V."/>
            <person name="Fawcett J.A."/>
            <person name="Sterck L."/>
            <person name="Vandepoele K."/>
            <person name="Grando S.M."/>
            <person name="Toppo S."/>
            <person name="Moser C."/>
            <person name="Lanchbury J."/>
            <person name="Bogden R."/>
            <person name="Skolnick M."/>
            <person name="Sgaramella V."/>
            <person name="Bhatnagar S.K."/>
            <person name="Fontana P."/>
            <person name="Gutin A."/>
            <person name="Van de Peer Y."/>
            <person name="Salamini F."/>
            <person name="Viola R."/>
        </authorList>
    </citation>
    <scope>NUCLEOTIDE SEQUENCE</scope>
</reference>
<dbReference type="InterPro" id="IPR013103">
    <property type="entry name" value="RVT_2"/>
</dbReference>
<dbReference type="CDD" id="cd09272">
    <property type="entry name" value="RNase_HI_RT_Ty1"/>
    <property type="match status" value="1"/>
</dbReference>
<proteinExistence type="predicted"/>
<feature type="domain" description="Reverse transcriptase Ty1/copia-type" evidence="2">
    <location>
        <begin position="3"/>
        <end position="90"/>
    </location>
</feature>
<dbReference type="AlphaFoldDB" id="A5ANY0"/>